<dbReference type="PROSITE" id="PS00198">
    <property type="entry name" value="4FE4S_FER_1"/>
    <property type="match status" value="1"/>
</dbReference>
<accession>A0A1M5RVJ1</accession>
<keyword evidence="1" id="KW-0479">Metal-binding</keyword>
<dbReference type="RefSeq" id="WP_073194935.1">
    <property type="nucleotide sequence ID" value="NZ_FQXO01000008.1"/>
</dbReference>
<organism evidence="5 6">
    <name type="scientific">Caloranaerobacter azorensis DSM 13643</name>
    <dbReference type="NCBI Taxonomy" id="1121264"/>
    <lineage>
        <taxon>Bacteria</taxon>
        <taxon>Bacillati</taxon>
        <taxon>Bacillota</taxon>
        <taxon>Tissierellia</taxon>
        <taxon>Tissierellales</taxon>
        <taxon>Thermohalobacteraceae</taxon>
        <taxon>Caloranaerobacter</taxon>
    </lineage>
</organism>
<sequence length="316" mass="35697">MEYRNLGKTNIKVSRICFGSLTMGPLQANLPIETGANIIKYAYERGINFLDTAELYDNYEYIKEALKTIPREKYIIATKSYSYSEETAEKSLLNALQKLETDYIDIFLLHEQESEHTIRGHYEAIEYFLKAKEKGLIRAFGISTHRVSAVLDSLKFKEIEVIHPIINKFGLGIQDGSSEEMIDAIRKAYEKGIGIYGMKPLGGGHLINRVEEAFEYVKNIPYLHSIAIGMQSIDEVDANISLLEKGNIPKYLKERLGKKTRRLIVQDWCIGCGKCVKTCKHGGIEIVEGKARAVTDKCIFCGYCAAVCPEFCIKVI</sequence>
<dbReference type="CDD" id="cd19100">
    <property type="entry name" value="AKR_unchar"/>
    <property type="match status" value="1"/>
</dbReference>
<dbReference type="PROSITE" id="PS51379">
    <property type="entry name" value="4FE4S_FER_2"/>
    <property type="match status" value="2"/>
</dbReference>
<gene>
    <name evidence="5" type="ORF">SAMN02745135_00359</name>
</gene>
<dbReference type="SUPFAM" id="SSF54862">
    <property type="entry name" value="4Fe-4S ferredoxins"/>
    <property type="match status" value="1"/>
</dbReference>
<dbReference type="Gene3D" id="3.20.20.100">
    <property type="entry name" value="NADP-dependent oxidoreductase domain"/>
    <property type="match status" value="1"/>
</dbReference>
<evidence type="ECO:0000313" key="5">
    <source>
        <dbReference type="EMBL" id="SHH30048.1"/>
    </source>
</evidence>
<dbReference type="GO" id="GO:0046872">
    <property type="term" value="F:metal ion binding"/>
    <property type="evidence" value="ECO:0007669"/>
    <property type="project" value="UniProtKB-KW"/>
</dbReference>
<evidence type="ECO:0000313" key="6">
    <source>
        <dbReference type="Proteomes" id="UP000183967"/>
    </source>
</evidence>
<dbReference type="InterPro" id="IPR023210">
    <property type="entry name" value="NADP_OxRdtase_dom"/>
</dbReference>
<dbReference type="EMBL" id="FQXO01000008">
    <property type="protein sequence ID" value="SHH30048.1"/>
    <property type="molecule type" value="Genomic_DNA"/>
</dbReference>
<evidence type="ECO:0000256" key="3">
    <source>
        <dbReference type="ARBA" id="ARBA00023014"/>
    </source>
</evidence>
<feature type="domain" description="4Fe-4S ferredoxin-type" evidence="4">
    <location>
        <begin position="260"/>
        <end position="289"/>
    </location>
</feature>
<dbReference type="InterPro" id="IPR017896">
    <property type="entry name" value="4Fe4S_Fe-S-bd"/>
</dbReference>
<dbReference type="Gene3D" id="3.30.70.20">
    <property type="match status" value="1"/>
</dbReference>
<reference evidence="6" key="1">
    <citation type="submission" date="2016-11" db="EMBL/GenBank/DDBJ databases">
        <authorList>
            <person name="Varghese N."/>
            <person name="Submissions S."/>
        </authorList>
    </citation>
    <scope>NUCLEOTIDE SEQUENCE [LARGE SCALE GENOMIC DNA]</scope>
    <source>
        <strain evidence="6">DSM 13643</strain>
    </source>
</reference>
<keyword evidence="2" id="KW-0408">Iron</keyword>
<dbReference type="InterPro" id="IPR053135">
    <property type="entry name" value="AKR2_Oxidoreductase"/>
</dbReference>
<dbReference type="PANTHER" id="PTHR43312:SF1">
    <property type="entry name" value="NADP-DEPENDENT OXIDOREDUCTASE DOMAIN-CONTAINING PROTEIN"/>
    <property type="match status" value="1"/>
</dbReference>
<evidence type="ECO:0000259" key="4">
    <source>
        <dbReference type="PROSITE" id="PS51379"/>
    </source>
</evidence>
<dbReference type="Proteomes" id="UP000183967">
    <property type="component" value="Unassembled WGS sequence"/>
</dbReference>
<protein>
    <submittedName>
        <fullName evidence="5">Predicted oxidoreductase of the aldo/keto reductase family</fullName>
    </submittedName>
</protein>
<dbReference type="GO" id="GO:0051536">
    <property type="term" value="F:iron-sulfur cluster binding"/>
    <property type="evidence" value="ECO:0007669"/>
    <property type="project" value="UniProtKB-KW"/>
</dbReference>
<dbReference type="InterPro" id="IPR017900">
    <property type="entry name" value="4Fe4S_Fe_S_CS"/>
</dbReference>
<proteinExistence type="predicted"/>
<dbReference type="InterPro" id="IPR020471">
    <property type="entry name" value="AKR"/>
</dbReference>
<dbReference type="OrthoDB" id="9804790at2"/>
<evidence type="ECO:0000256" key="1">
    <source>
        <dbReference type="ARBA" id="ARBA00022723"/>
    </source>
</evidence>
<dbReference type="Pfam" id="PF00248">
    <property type="entry name" value="Aldo_ket_red"/>
    <property type="match status" value="1"/>
</dbReference>
<keyword evidence="3" id="KW-0411">Iron-sulfur</keyword>
<dbReference type="AlphaFoldDB" id="A0A1M5RVJ1"/>
<dbReference type="PRINTS" id="PR00069">
    <property type="entry name" value="ALDKETRDTASE"/>
</dbReference>
<name>A0A1M5RVJ1_9FIRM</name>
<keyword evidence="6" id="KW-1185">Reference proteome</keyword>
<evidence type="ECO:0000256" key="2">
    <source>
        <dbReference type="ARBA" id="ARBA00023004"/>
    </source>
</evidence>
<dbReference type="SUPFAM" id="SSF51430">
    <property type="entry name" value="NAD(P)-linked oxidoreductase"/>
    <property type="match status" value="1"/>
</dbReference>
<feature type="domain" description="4Fe-4S ferredoxin-type" evidence="4">
    <location>
        <begin position="290"/>
        <end position="316"/>
    </location>
</feature>
<dbReference type="InterPro" id="IPR036812">
    <property type="entry name" value="NAD(P)_OxRdtase_dom_sf"/>
</dbReference>
<dbReference type="PANTHER" id="PTHR43312">
    <property type="entry name" value="D-THREO-ALDOSE 1-DEHYDROGENASE"/>
    <property type="match status" value="1"/>
</dbReference>
<dbReference type="GO" id="GO:0016491">
    <property type="term" value="F:oxidoreductase activity"/>
    <property type="evidence" value="ECO:0007669"/>
    <property type="project" value="InterPro"/>
</dbReference>
<dbReference type="Pfam" id="PF14697">
    <property type="entry name" value="Fer4_21"/>
    <property type="match status" value="1"/>
</dbReference>